<evidence type="ECO:0000256" key="2">
    <source>
        <dbReference type="ARBA" id="ARBA00005999"/>
    </source>
</evidence>
<evidence type="ECO:0000313" key="13">
    <source>
        <dbReference type="Proteomes" id="UP001430953"/>
    </source>
</evidence>
<evidence type="ECO:0000256" key="6">
    <source>
        <dbReference type="ARBA" id="ARBA00022989"/>
    </source>
</evidence>
<evidence type="ECO:0000256" key="8">
    <source>
        <dbReference type="PROSITE-ProRule" id="PRU00205"/>
    </source>
</evidence>
<accession>A0AAW2F1E5</accession>
<reference evidence="12 13" key="1">
    <citation type="submission" date="2023-03" db="EMBL/GenBank/DDBJ databases">
        <title>High recombination rates correlate with genetic variation in Cardiocondyla obscurior ants.</title>
        <authorList>
            <person name="Errbii M."/>
        </authorList>
    </citation>
    <scope>NUCLEOTIDE SEQUENCE [LARGE SCALE GENOMIC DNA]</scope>
    <source>
        <strain evidence="12">Alpha-2009</strain>
        <tissue evidence="12">Whole body</tissue>
    </source>
</reference>
<evidence type="ECO:0000256" key="1">
    <source>
        <dbReference type="ARBA" id="ARBA00004141"/>
    </source>
</evidence>
<evidence type="ECO:0000313" key="12">
    <source>
        <dbReference type="EMBL" id="KAL0109025.1"/>
    </source>
</evidence>
<dbReference type="GO" id="GO:0006616">
    <property type="term" value="P:SRP-dependent cotranslational protein targeting to membrane, translocation"/>
    <property type="evidence" value="ECO:0007669"/>
    <property type="project" value="InterPro"/>
</dbReference>
<feature type="compositionally biased region" description="Basic residues" evidence="9">
    <location>
        <begin position="243"/>
        <end position="254"/>
    </location>
</feature>
<evidence type="ECO:0000256" key="9">
    <source>
        <dbReference type="SAM" id="MobiDB-lite"/>
    </source>
</evidence>
<feature type="transmembrane region" description="Helical" evidence="10">
    <location>
        <begin position="127"/>
        <end position="146"/>
    </location>
</feature>
<dbReference type="PANTHER" id="PTHR12371:SF11">
    <property type="entry name" value="TRANSLOCATING CHAIN-ASSOCIATED MEMBRANE PROTEIN"/>
    <property type="match status" value="1"/>
</dbReference>
<dbReference type="InterPro" id="IPR016447">
    <property type="entry name" value="Translocation_assoc_membrane"/>
</dbReference>
<evidence type="ECO:0000259" key="11">
    <source>
        <dbReference type="PROSITE" id="PS50922"/>
    </source>
</evidence>
<keyword evidence="4 8" id="KW-0812">Transmembrane</keyword>
<dbReference type="AlphaFoldDB" id="A0AAW2F1E5"/>
<dbReference type="GO" id="GO:0045048">
    <property type="term" value="P:protein insertion into ER membrane"/>
    <property type="evidence" value="ECO:0007669"/>
    <property type="project" value="TreeGrafter"/>
</dbReference>
<dbReference type="GO" id="GO:0005789">
    <property type="term" value="C:endoplasmic reticulum membrane"/>
    <property type="evidence" value="ECO:0007669"/>
    <property type="project" value="TreeGrafter"/>
</dbReference>
<keyword evidence="5" id="KW-0653">Protein transport</keyword>
<comment type="similarity">
    <text evidence="2">Belongs to the TRAM family.</text>
</comment>
<comment type="caution">
    <text evidence="12">The sequence shown here is derived from an EMBL/GenBank/DDBJ whole genome shotgun (WGS) entry which is preliminary data.</text>
</comment>
<dbReference type="InterPro" id="IPR006634">
    <property type="entry name" value="TLC-dom"/>
</dbReference>
<feature type="transmembrane region" description="Helical" evidence="10">
    <location>
        <begin position="158"/>
        <end position="185"/>
    </location>
</feature>
<keyword evidence="6 10" id="KW-1133">Transmembrane helix</keyword>
<evidence type="ECO:0000256" key="4">
    <source>
        <dbReference type="ARBA" id="ARBA00022692"/>
    </source>
</evidence>
<sequence>MHAVLQEYIFDKISKRLHLSKVKLSKFNESSQLIVFYTLSALWAIDIIIRENIVLNIWQLWEDYPAPMSASLKLFFISQLSYWLHCYPELYFQRIKKEDIMQRVVHATFGLFFTFAAYFLNFQQFGLILLTLHYVGDALLHTARLVHFVSQKENRTRLSFLVANATYTLMRIATITFTCIVFGVSILTKENLKFEYATGNFSAPVVQITVLSTILLFQAYLLYIFIRKQVKRSGETTSLVVKTKPKQKSKKREGKKSALSEDDDLPEVDQATKKNLRNRPSAKAK</sequence>
<keyword evidence="13" id="KW-1185">Reference proteome</keyword>
<feature type="transmembrane region" description="Helical" evidence="10">
    <location>
        <begin position="205"/>
        <end position="226"/>
    </location>
</feature>
<gene>
    <name evidence="12" type="ORF">PUN28_014254</name>
</gene>
<name>A0AAW2F1E5_9HYME</name>
<evidence type="ECO:0000256" key="7">
    <source>
        <dbReference type="ARBA" id="ARBA00023136"/>
    </source>
</evidence>
<proteinExistence type="inferred from homology"/>
<dbReference type="Pfam" id="PF03798">
    <property type="entry name" value="TRAM_LAG1_CLN8"/>
    <property type="match status" value="1"/>
</dbReference>
<feature type="domain" description="TLC" evidence="11">
    <location>
        <begin position="25"/>
        <end position="234"/>
    </location>
</feature>
<dbReference type="Proteomes" id="UP001430953">
    <property type="component" value="Unassembled WGS sequence"/>
</dbReference>
<keyword evidence="3" id="KW-0813">Transport</keyword>
<evidence type="ECO:0000256" key="10">
    <source>
        <dbReference type="SAM" id="Phobius"/>
    </source>
</evidence>
<feature type="region of interest" description="Disordered" evidence="9">
    <location>
        <begin position="237"/>
        <end position="285"/>
    </location>
</feature>
<evidence type="ECO:0000256" key="3">
    <source>
        <dbReference type="ARBA" id="ARBA00022448"/>
    </source>
</evidence>
<dbReference type="PROSITE" id="PS50922">
    <property type="entry name" value="TLC"/>
    <property type="match status" value="1"/>
</dbReference>
<feature type="compositionally biased region" description="Basic residues" evidence="9">
    <location>
        <begin position="274"/>
        <end position="285"/>
    </location>
</feature>
<dbReference type="SMART" id="SM00724">
    <property type="entry name" value="TLC"/>
    <property type="match status" value="1"/>
</dbReference>
<comment type="subcellular location">
    <subcellularLocation>
        <location evidence="1">Membrane</location>
        <topology evidence="1">Multi-pass membrane protein</topology>
    </subcellularLocation>
</comment>
<organism evidence="12 13">
    <name type="scientific">Cardiocondyla obscurior</name>
    <dbReference type="NCBI Taxonomy" id="286306"/>
    <lineage>
        <taxon>Eukaryota</taxon>
        <taxon>Metazoa</taxon>
        <taxon>Ecdysozoa</taxon>
        <taxon>Arthropoda</taxon>
        <taxon>Hexapoda</taxon>
        <taxon>Insecta</taxon>
        <taxon>Pterygota</taxon>
        <taxon>Neoptera</taxon>
        <taxon>Endopterygota</taxon>
        <taxon>Hymenoptera</taxon>
        <taxon>Apocrita</taxon>
        <taxon>Aculeata</taxon>
        <taxon>Formicoidea</taxon>
        <taxon>Formicidae</taxon>
        <taxon>Myrmicinae</taxon>
        <taxon>Cardiocondyla</taxon>
    </lineage>
</organism>
<dbReference type="PANTHER" id="PTHR12371">
    <property type="entry name" value="TRANSLOCATION ASSOCIATED MEMBRANE PROTEIN"/>
    <property type="match status" value="1"/>
</dbReference>
<feature type="transmembrane region" description="Helical" evidence="10">
    <location>
        <begin position="104"/>
        <end position="121"/>
    </location>
</feature>
<keyword evidence="7 8" id="KW-0472">Membrane</keyword>
<dbReference type="EMBL" id="JADYXP020000015">
    <property type="protein sequence ID" value="KAL0109025.1"/>
    <property type="molecule type" value="Genomic_DNA"/>
</dbReference>
<protein>
    <recommendedName>
        <fullName evidence="11">TLC domain-containing protein</fullName>
    </recommendedName>
</protein>
<evidence type="ECO:0000256" key="5">
    <source>
        <dbReference type="ARBA" id="ARBA00022927"/>
    </source>
</evidence>